<dbReference type="RefSeq" id="WP_091431052.1">
    <property type="nucleotide sequence ID" value="NZ_FOJB01000001.1"/>
</dbReference>
<dbReference type="Proteomes" id="UP000199650">
    <property type="component" value="Unassembled WGS sequence"/>
</dbReference>
<reference evidence="8 9" key="1">
    <citation type="submission" date="2016-10" db="EMBL/GenBank/DDBJ databases">
        <authorList>
            <person name="de Groot N.N."/>
        </authorList>
    </citation>
    <scope>NUCLEOTIDE SEQUENCE [LARGE SCALE GENOMIC DNA]</scope>
    <source>
        <strain evidence="8 9">DSM 29439</strain>
    </source>
</reference>
<dbReference type="Gene3D" id="1.20.120.910">
    <property type="entry name" value="DksA, coiled-coil domain"/>
    <property type="match status" value="1"/>
</dbReference>
<evidence type="ECO:0000256" key="5">
    <source>
        <dbReference type="SAM" id="Coils"/>
    </source>
</evidence>
<evidence type="ECO:0000259" key="6">
    <source>
        <dbReference type="Pfam" id="PF01258"/>
    </source>
</evidence>
<proteinExistence type="predicted"/>
<evidence type="ECO:0000313" key="8">
    <source>
        <dbReference type="EMBL" id="SEW26055.1"/>
    </source>
</evidence>
<dbReference type="GO" id="GO:0008270">
    <property type="term" value="F:zinc ion binding"/>
    <property type="evidence" value="ECO:0007669"/>
    <property type="project" value="UniProtKB-KW"/>
</dbReference>
<name>A0A1I0QGF4_9RHOB</name>
<dbReference type="InterPro" id="IPR037187">
    <property type="entry name" value="DnaK_N"/>
</dbReference>
<evidence type="ECO:0000256" key="4">
    <source>
        <dbReference type="PROSITE-ProRule" id="PRU00510"/>
    </source>
</evidence>
<evidence type="ECO:0000256" key="1">
    <source>
        <dbReference type="ARBA" id="ARBA00022723"/>
    </source>
</evidence>
<gene>
    <name evidence="8" type="ORF">SAMN05444851_2535</name>
</gene>
<keyword evidence="2" id="KW-0863">Zinc-finger</keyword>
<evidence type="ECO:0000256" key="2">
    <source>
        <dbReference type="ARBA" id="ARBA00022771"/>
    </source>
</evidence>
<feature type="zinc finger region" description="dksA C4-type" evidence="4">
    <location>
        <begin position="79"/>
        <end position="103"/>
    </location>
</feature>
<dbReference type="InterPro" id="IPR048487">
    <property type="entry name" value="DksA-like_N"/>
</dbReference>
<dbReference type="PROSITE" id="PS51128">
    <property type="entry name" value="ZF_DKSA_2"/>
    <property type="match status" value="1"/>
</dbReference>
<dbReference type="SUPFAM" id="SSF109635">
    <property type="entry name" value="DnaK suppressor protein DksA, alpha-hairpin domain"/>
    <property type="match status" value="1"/>
</dbReference>
<evidence type="ECO:0000259" key="7">
    <source>
        <dbReference type="Pfam" id="PF21173"/>
    </source>
</evidence>
<dbReference type="InterPro" id="IPR000962">
    <property type="entry name" value="Znf_DskA_TraR"/>
</dbReference>
<dbReference type="AlphaFoldDB" id="A0A1I0QGF4"/>
<dbReference type="EMBL" id="FOJB01000001">
    <property type="protein sequence ID" value="SEW26055.1"/>
    <property type="molecule type" value="Genomic_DNA"/>
</dbReference>
<dbReference type="STRING" id="1173584.SAMN05444851_2535"/>
<protein>
    <submittedName>
        <fullName evidence="8">Transcriptional regulator, TraR/DksA family</fullName>
    </submittedName>
</protein>
<dbReference type="SUPFAM" id="SSF57716">
    <property type="entry name" value="Glucocorticoid receptor-like (DNA-binding domain)"/>
    <property type="match status" value="1"/>
</dbReference>
<organism evidence="8 9">
    <name type="scientific">Aliiroseovarius sediminilitoris</name>
    <dbReference type="NCBI Taxonomy" id="1173584"/>
    <lineage>
        <taxon>Bacteria</taxon>
        <taxon>Pseudomonadati</taxon>
        <taxon>Pseudomonadota</taxon>
        <taxon>Alphaproteobacteria</taxon>
        <taxon>Rhodobacterales</taxon>
        <taxon>Paracoccaceae</taxon>
        <taxon>Aliiroseovarius</taxon>
    </lineage>
</organism>
<dbReference type="OrthoDB" id="1121111at2"/>
<feature type="domain" description="DnaK suppressor protein-like N-terminal" evidence="7">
    <location>
        <begin position="7"/>
        <end position="71"/>
    </location>
</feature>
<keyword evidence="3" id="KW-0862">Zinc</keyword>
<feature type="coiled-coil region" evidence="5">
    <location>
        <begin position="8"/>
        <end position="35"/>
    </location>
</feature>
<dbReference type="Pfam" id="PF21173">
    <property type="entry name" value="DksA-like_N"/>
    <property type="match status" value="1"/>
</dbReference>
<keyword evidence="9" id="KW-1185">Reference proteome</keyword>
<keyword evidence="5" id="KW-0175">Coiled coil</keyword>
<dbReference type="PANTHER" id="PTHR33823:SF4">
    <property type="entry name" value="GENERAL STRESS PROTEIN 16O"/>
    <property type="match status" value="1"/>
</dbReference>
<evidence type="ECO:0000256" key="3">
    <source>
        <dbReference type="ARBA" id="ARBA00022833"/>
    </source>
</evidence>
<dbReference type="PANTHER" id="PTHR33823">
    <property type="entry name" value="RNA POLYMERASE-BINDING TRANSCRIPTION FACTOR DKSA-RELATED"/>
    <property type="match status" value="1"/>
</dbReference>
<sequence length="108" mass="12183">MVDVSKYQSMLQARQKELDARLHEIEEELESHSSKDWEELAVEREEDEVLEGLGTSGQDELVKIKAALARIDEGEFGFCMTCGTEISSERLDVVPHTPFCRDCAAKHA</sequence>
<keyword evidence="1" id="KW-0479">Metal-binding</keyword>
<dbReference type="Pfam" id="PF01258">
    <property type="entry name" value="zf-dskA_traR"/>
    <property type="match status" value="1"/>
</dbReference>
<accession>A0A1I0QGF4</accession>
<evidence type="ECO:0000313" key="9">
    <source>
        <dbReference type="Proteomes" id="UP000199650"/>
    </source>
</evidence>
<feature type="domain" description="Zinc finger DksA/TraR C4-type" evidence="6">
    <location>
        <begin position="74"/>
        <end position="107"/>
    </location>
</feature>